<dbReference type="InterPro" id="IPR046847">
    <property type="entry name" value="Xre-like_HTH"/>
</dbReference>
<evidence type="ECO:0000259" key="2">
    <source>
        <dbReference type="Pfam" id="PF09722"/>
    </source>
</evidence>
<evidence type="ECO:0000313" key="4">
    <source>
        <dbReference type="EMBL" id="SCZ66496.1"/>
    </source>
</evidence>
<sequence>MSQTETGEKSRSKRGKKPPIVIKTHRRTAPTKLRDIKVDFREQTKLVRYRLTGKRSGKEDLVTLVRQGLPLSSVEKIQKTLKFRDVKPVLELMGISVRTYQRRQKEQKHLDSIESDRLYRIAKVETRAAEVFDDEDVAIDWLKSPNRALGATPISLLDTEAGQEMVERVLTRIEHGVYS</sequence>
<name>A0A1G5QXS4_9GAMM</name>
<feature type="region of interest" description="Disordered" evidence="1">
    <location>
        <begin position="1"/>
        <end position="28"/>
    </location>
</feature>
<dbReference type="NCBIfam" id="TIGR02293">
    <property type="entry name" value="TAS_TIGR02293"/>
    <property type="match status" value="1"/>
</dbReference>
<dbReference type="OrthoDB" id="5797199at2"/>
<dbReference type="Proteomes" id="UP000199648">
    <property type="component" value="Unassembled WGS sequence"/>
</dbReference>
<dbReference type="InterPro" id="IPR024467">
    <property type="entry name" value="Xre/MbcA/ParS-like_toxin-bd"/>
</dbReference>
<keyword evidence="5" id="KW-1185">Reference proteome</keyword>
<proteinExistence type="predicted"/>
<gene>
    <name evidence="4" type="ORF">SAMN03097708_02975</name>
</gene>
<dbReference type="InterPro" id="IPR011979">
    <property type="entry name" value="Antitox_Xre"/>
</dbReference>
<evidence type="ECO:0000256" key="1">
    <source>
        <dbReference type="SAM" id="MobiDB-lite"/>
    </source>
</evidence>
<dbReference type="Pfam" id="PF20432">
    <property type="entry name" value="Xre-like-HTH"/>
    <property type="match status" value="1"/>
</dbReference>
<organism evidence="4 5">
    <name type="scientific">Thiohalomonas denitrificans</name>
    <dbReference type="NCBI Taxonomy" id="415747"/>
    <lineage>
        <taxon>Bacteria</taxon>
        <taxon>Pseudomonadati</taxon>
        <taxon>Pseudomonadota</taxon>
        <taxon>Gammaproteobacteria</taxon>
        <taxon>Thiohalomonadales</taxon>
        <taxon>Thiohalomonadaceae</taxon>
        <taxon>Thiohalomonas</taxon>
    </lineage>
</organism>
<reference evidence="4 5" key="1">
    <citation type="submission" date="2016-10" db="EMBL/GenBank/DDBJ databases">
        <authorList>
            <person name="de Groot N.N."/>
        </authorList>
    </citation>
    <scope>NUCLEOTIDE SEQUENCE [LARGE SCALE GENOMIC DNA]</scope>
    <source>
        <strain evidence="4 5">HLD2</strain>
    </source>
</reference>
<dbReference type="AlphaFoldDB" id="A0A1G5QXS4"/>
<accession>A0A1G5QXS4</accession>
<dbReference type="RefSeq" id="WP_092998743.1">
    <property type="nucleotide sequence ID" value="NZ_FMWD01000011.1"/>
</dbReference>
<dbReference type="Pfam" id="PF09722">
    <property type="entry name" value="Xre_MbcA_ParS_C"/>
    <property type="match status" value="1"/>
</dbReference>
<evidence type="ECO:0000313" key="5">
    <source>
        <dbReference type="Proteomes" id="UP000199648"/>
    </source>
</evidence>
<feature type="compositionally biased region" description="Basic residues" evidence="1">
    <location>
        <begin position="11"/>
        <end position="28"/>
    </location>
</feature>
<dbReference type="EMBL" id="FMWD01000011">
    <property type="protein sequence ID" value="SCZ66496.1"/>
    <property type="molecule type" value="Genomic_DNA"/>
</dbReference>
<protein>
    <submittedName>
        <fullName evidence="4">Putative toxin-antitoxin system antitoxin component, TIGR02293 family</fullName>
    </submittedName>
</protein>
<feature type="domain" description="Antitoxin Xre-like helix-turn-helix" evidence="3">
    <location>
        <begin position="60"/>
        <end position="122"/>
    </location>
</feature>
<evidence type="ECO:0000259" key="3">
    <source>
        <dbReference type="Pfam" id="PF20432"/>
    </source>
</evidence>
<dbReference type="STRING" id="415747.SAMN03097708_02975"/>
<feature type="domain" description="Antitoxin Xre/MbcA/ParS-like toxin-binding" evidence="2">
    <location>
        <begin position="128"/>
        <end position="176"/>
    </location>
</feature>
<feature type="compositionally biased region" description="Basic and acidic residues" evidence="1">
    <location>
        <begin position="1"/>
        <end position="10"/>
    </location>
</feature>
<dbReference type="GO" id="GO:0003677">
    <property type="term" value="F:DNA binding"/>
    <property type="evidence" value="ECO:0007669"/>
    <property type="project" value="InterPro"/>
</dbReference>